<dbReference type="AlphaFoldDB" id="A0A1F7I8Z3"/>
<comment type="caution">
    <text evidence="2">The sequence shown here is derived from an EMBL/GenBank/DDBJ whole genome shotgun (WGS) entry which is preliminary data.</text>
</comment>
<evidence type="ECO:0000313" key="2">
    <source>
        <dbReference type="EMBL" id="OGK39845.1"/>
    </source>
</evidence>
<organism evidence="2 3">
    <name type="scientific">Candidatus Roizmanbacteria bacterium RIFCSPLOWO2_01_FULL_35_13</name>
    <dbReference type="NCBI Taxonomy" id="1802055"/>
    <lineage>
        <taxon>Bacteria</taxon>
        <taxon>Candidatus Roizmaniibacteriota</taxon>
    </lineage>
</organism>
<keyword evidence="1" id="KW-0472">Membrane</keyword>
<dbReference type="STRING" id="1802055.A3A74_03060"/>
<dbReference type="Proteomes" id="UP000179270">
    <property type="component" value="Unassembled WGS sequence"/>
</dbReference>
<feature type="transmembrane region" description="Helical" evidence="1">
    <location>
        <begin position="33"/>
        <end position="56"/>
    </location>
</feature>
<reference evidence="2 3" key="1">
    <citation type="journal article" date="2016" name="Nat. Commun.">
        <title>Thousands of microbial genomes shed light on interconnected biogeochemical processes in an aquifer system.</title>
        <authorList>
            <person name="Anantharaman K."/>
            <person name="Brown C.T."/>
            <person name="Hug L.A."/>
            <person name="Sharon I."/>
            <person name="Castelle C.J."/>
            <person name="Probst A.J."/>
            <person name="Thomas B.C."/>
            <person name="Singh A."/>
            <person name="Wilkins M.J."/>
            <person name="Karaoz U."/>
            <person name="Brodie E.L."/>
            <person name="Williams K.H."/>
            <person name="Hubbard S.S."/>
            <person name="Banfield J.F."/>
        </authorList>
    </citation>
    <scope>NUCLEOTIDE SEQUENCE [LARGE SCALE GENOMIC DNA]</scope>
</reference>
<proteinExistence type="predicted"/>
<gene>
    <name evidence="2" type="ORF">A3A74_03060</name>
</gene>
<protein>
    <submittedName>
        <fullName evidence="2">Uncharacterized protein</fullName>
    </submittedName>
</protein>
<evidence type="ECO:0000256" key="1">
    <source>
        <dbReference type="SAM" id="Phobius"/>
    </source>
</evidence>
<keyword evidence="1" id="KW-0812">Transmembrane</keyword>
<dbReference type="PROSITE" id="PS51257">
    <property type="entry name" value="PROKAR_LIPOPROTEIN"/>
    <property type="match status" value="1"/>
</dbReference>
<dbReference type="EMBL" id="MGAF01000043">
    <property type="protein sequence ID" value="OGK39845.1"/>
    <property type="molecule type" value="Genomic_DNA"/>
</dbReference>
<accession>A0A1F7I8Z3</accession>
<sequence>MTDKLKLNTDILKRLSGPTILALSTIACSSNDLYYALGGLACLTAIGVGGLYYFTLKPDLQVSKMMRNYDKYLENQDKILPFDNQANQIIIEAKQKGVPVQEYMERVLKLSPVDQKNVLANIEFREKQSEWTTPNTPLP</sequence>
<name>A0A1F7I8Z3_9BACT</name>
<keyword evidence="1" id="KW-1133">Transmembrane helix</keyword>
<evidence type="ECO:0000313" key="3">
    <source>
        <dbReference type="Proteomes" id="UP000179270"/>
    </source>
</evidence>